<dbReference type="InterPro" id="IPR036420">
    <property type="entry name" value="BRCT_dom_sf"/>
</dbReference>
<evidence type="ECO:0000313" key="7">
    <source>
        <dbReference type="Proteomes" id="UP000621454"/>
    </source>
</evidence>
<reference evidence="6" key="1">
    <citation type="journal article" date="2014" name="Int. J. Syst. Evol. Microbiol.">
        <title>Complete genome sequence of Corynebacterium casei LMG S-19264T (=DSM 44701T), isolated from a smear-ripened cheese.</title>
        <authorList>
            <consortium name="US DOE Joint Genome Institute (JGI-PGF)"/>
            <person name="Walter F."/>
            <person name="Albersmeier A."/>
            <person name="Kalinowski J."/>
            <person name="Ruckert C."/>
        </authorList>
    </citation>
    <scope>NUCLEOTIDE SEQUENCE</scope>
    <source>
        <strain evidence="6">CGMCC 1.12827</strain>
    </source>
</reference>
<keyword evidence="2" id="KW-0378">Hydrolase</keyword>
<gene>
    <name evidence="6" type="ORF">GCM10011489_20230</name>
</gene>
<dbReference type="SMART" id="SM00479">
    <property type="entry name" value="EXOIII"/>
    <property type="match status" value="1"/>
</dbReference>
<dbReference type="GO" id="GO:0005829">
    <property type="term" value="C:cytosol"/>
    <property type="evidence" value="ECO:0007669"/>
    <property type="project" value="TreeGrafter"/>
</dbReference>
<dbReference type="PANTHER" id="PTHR30231:SF4">
    <property type="entry name" value="PROTEIN NEN2"/>
    <property type="match status" value="1"/>
</dbReference>
<name>A0A916T6N2_9ACTN</name>
<dbReference type="FunFam" id="3.30.420.10:FF:000045">
    <property type="entry name" value="3'-5' exonuclease DinG"/>
    <property type="match status" value="1"/>
</dbReference>
<feature type="region of interest" description="Disordered" evidence="4">
    <location>
        <begin position="1"/>
        <end position="20"/>
    </location>
</feature>
<dbReference type="Proteomes" id="UP000621454">
    <property type="component" value="Unassembled WGS sequence"/>
</dbReference>
<dbReference type="InterPro" id="IPR012337">
    <property type="entry name" value="RNaseH-like_sf"/>
</dbReference>
<dbReference type="InterPro" id="IPR036397">
    <property type="entry name" value="RNaseH_sf"/>
</dbReference>
<accession>A0A916T6N2</accession>
<evidence type="ECO:0000256" key="1">
    <source>
        <dbReference type="ARBA" id="ARBA00022722"/>
    </source>
</evidence>
<proteinExistence type="predicted"/>
<dbReference type="InterPro" id="IPR013520">
    <property type="entry name" value="Ribonucl_H"/>
</dbReference>
<organism evidence="6 7">
    <name type="scientific">Gordonia jinhuaensis</name>
    <dbReference type="NCBI Taxonomy" id="1517702"/>
    <lineage>
        <taxon>Bacteria</taxon>
        <taxon>Bacillati</taxon>
        <taxon>Actinomycetota</taxon>
        <taxon>Actinomycetes</taxon>
        <taxon>Mycobacteriales</taxon>
        <taxon>Gordoniaceae</taxon>
        <taxon>Gordonia</taxon>
    </lineage>
</organism>
<dbReference type="GO" id="GO:0003676">
    <property type="term" value="F:nucleic acid binding"/>
    <property type="evidence" value="ECO:0007669"/>
    <property type="project" value="InterPro"/>
</dbReference>
<feature type="domain" description="Exonuclease" evidence="5">
    <location>
        <begin position="42"/>
        <end position="198"/>
    </location>
</feature>
<dbReference type="CDD" id="cd06127">
    <property type="entry name" value="DEDDh"/>
    <property type="match status" value="1"/>
</dbReference>
<dbReference type="PANTHER" id="PTHR30231">
    <property type="entry name" value="DNA POLYMERASE III SUBUNIT EPSILON"/>
    <property type="match status" value="1"/>
</dbReference>
<evidence type="ECO:0000259" key="5">
    <source>
        <dbReference type="SMART" id="SM00479"/>
    </source>
</evidence>
<dbReference type="EMBL" id="BMGC01000011">
    <property type="protein sequence ID" value="GGB31961.1"/>
    <property type="molecule type" value="Genomic_DNA"/>
</dbReference>
<feature type="compositionally biased region" description="Polar residues" evidence="4">
    <location>
        <begin position="1"/>
        <end position="16"/>
    </location>
</feature>
<evidence type="ECO:0000256" key="3">
    <source>
        <dbReference type="ARBA" id="ARBA00022839"/>
    </source>
</evidence>
<dbReference type="SUPFAM" id="SSF52113">
    <property type="entry name" value="BRCT domain"/>
    <property type="match status" value="1"/>
</dbReference>
<dbReference type="SUPFAM" id="SSF53098">
    <property type="entry name" value="Ribonuclease H-like"/>
    <property type="match status" value="1"/>
</dbReference>
<reference evidence="6" key="2">
    <citation type="submission" date="2020-09" db="EMBL/GenBank/DDBJ databases">
        <authorList>
            <person name="Sun Q."/>
            <person name="Zhou Y."/>
        </authorList>
    </citation>
    <scope>NUCLEOTIDE SEQUENCE</scope>
    <source>
        <strain evidence="6">CGMCC 1.12827</strain>
    </source>
</reference>
<sequence length="435" mass="46750">MWTNTIHPPVTPNTLTPAAGVPEPRLNAERSPLSRLLGSAAGFAVLDVETTGVYNADRVVEIAIVTLDAAGAVVDEFDTIVNPYRDVGPTDIHGLTAAMVANAPAFEDIADRVMALLEDKIVVAHNIGFNTRLVGLEFGRLDIEIDWGTGLDTYSATRQKLTDACSARGIRLEDAHCALADTRATAELVVAVADHFNGPALPAHIFGHTPTLGSTRILPRGTLTTLTRSPAQPSTDDAPAQTPSHRYTALLTEALADLKLTPTEHAELQTLAEADGLQSHAVTSLRRDFVNSLIDEALDDSVVTDDEMERLIRLSALLELDPKLVTARTNPYRFDHIAVELTPGLTVCFTGDCPTHTRDELRTLASEHGLVPTSSVTSKGCRLLVATDPAQPVHQGSSGTQIRHSHRVDRGLLECPAIARIRAGTAPTRWCCLHL</sequence>
<protein>
    <recommendedName>
        <fullName evidence="5">Exonuclease domain-containing protein</fullName>
    </recommendedName>
</protein>
<dbReference type="Gene3D" id="3.30.420.10">
    <property type="entry name" value="Ribonuclease H-like superfamily/Ribonuclease H"/>
    <property type="match status" value="1"/>
</dbReference>
<keyword evidence="7" id="KW-1185">Reference proteome</keyword>
<keyword evidence="3" id="KW-0269">Exonuclease</keyword>
<evidence type="ECO:0000256" key="4">
    <source>
        <dbReference type="SAM" id="MobiDB-lite"/>
    </source>
</evidence>
<dbReference type="Pfam" id="PF00929">
    <property type="entry name" value="RNase_T"/>
    <property type="match status" value="1"/>
</dbReference>
<evidence type="ECO:0000313" key="6">
    <source>
        <dbReference type="EMBL" id="GGB31961.1"/>
    </source>
</evidence>
<keyword evidence="1" id="KW-0540">Nuclease</keyword>
<evidence type="ECO:0000256" key="2">
    <source>
        <dbReference type="ARBA" id="ARBA00022801"/>
    </source>
</evidence>
<dbReference type="Gene3D" id="3.40.50.10190">
    <property type="entry name" value="BRCT domain"/>
    <property type="match status" value="1"/>
</dbReference>
<dbReference type="GO" id="GO:0008408">
    <property type="term" value="F:3'-5' exonuclease activity"/>
    <property type="evidence" value="ECO:0007669"/>
    <property type="project" value="TreeGrafter"/>
</dbReference>
<comment type="caution">
    <text evidence="6">The sequence shown here is derived from an EMBL/GenBank/DDBJ whole genome shotgun (WGS) entry which is preliminary data.</text>
</comment>
<dbReference type="AlphaFoldDB" id="A0A916T6N2"/>